<dbReference type="PROSITE" id="PS50198">
    <property type="entry name" value="PPIC_PPIASE_2"/>
    <property type="match status" value="1"/>
</dbReference>
<keyword evidence="11" id="KW-0697">Rotamase</keyword>
<evidence type="ECO:0000256" key="7">
    <source>
        <dbReference type="ARBA" id="ARBA00023186"/>
    </source>
</evidence>
<keyword evidence="2" id="KW-1003">Cell membrane</keyword>
<evidence type="ECO:0000256" key="11">
    <source>
        <dbReference type="PROSITE-ProRule" id="PRU00278"/>
    </source>
</evidence>
<evidence type="ECO:0000256" key="8">
    <source>
        <dbReference type="ARBA" id="ARBA00038408"/>
    </source>
</evidence>
<evidence type="ECO:0000256" key="2">
    <source>
        <dbReference type="ARBA" id="ARBA00022475"/>
    </source>
</evidence>
<evidence type="ECO:0000256" key="10">
    <source>
        <dbReference type="ARBA" id="ARBA00042775"/>
    </source>
</evidence>
<dbReference type="RefSeq" id="WP_123086717.1">
    <property type="nucleotide sequence ID" value="NZ_RIBS01000002.1"/>
</dbReference>
<evidence type="ECO:0000256" key="4">
    <source>
        <dbReference type="ARBA" id="ARBA00022692"/>
    </source>
</evidence>
<evidence type="ECO:0000256" key="3">
    <source>
        <dbReference type="ARBA" id="ARBA00022519"/>
    </source>
</evidence>
<dbReference type="GO" id="GO:0003755">
    <property type="term" value="F:peptidyl-prolyl cis-trans isomerase activity"/>
    <property type="evidence" value="ECO:0007669"/>
    <property type="project" value="UniProtKB-KW"/>
</dbReference>
<comment type="caution">
    <text evidence="14">The sequence shown here is derived from an EMBL/GenBank/DDBJ whole genome shotgun (WGS) entry which is preliminary data.</text>
</comment>
<dbReference type="InterPro" id="IPR046357">
    <property type="entry name" value="PPIase_dom_sf"/>
</dbReference>
<dbReference type="InterPro" id="IPR027304">
    <property type="entry name" value="Trigger_fact/SurA_dom_sf"/>
</dbReference>
<dbReference type="Pfam" id="PF13616">
    <property type="entry name" value="Rotamase_3"/>
    <property type="match status" value="1"/>
</dbReference>
<dbReference type="InterPro" id="IPR000297">
    <property type="entry name" value="PPIase_PpiC"/>
</dbReference>
<evidence type="ECO:0000256" key="9">
    <source>
        <dbReference type="ARBA" id="ARBA00040743"/>
    </source>
</evidence>
<keyword evidence="6 12" id="KW-0472">Membrane</keyword>
<dbReference type="AlphaFoldDB" id="A0A3M8SUF4"/>
<dbReference type="Pfam" id="PF13624">
    <property type="entry name" value="SurA_N_3"/>
    <property type="match status" value="2"/>
</dbReference>
<comment type="subcellular location">
    <subcellularLocation>
        <location evidence="1">Cell inner membrane</location>
        <topology evidence="1">Single-pass type II membrane protein</topology>
        <orientation evidence="1">Periplasmic side</orientation>
    </subcellularLocation>
</comment>
<keyword evidence="7" id="KW-0143">Chaperone</keyword>
<keyword evidence="4 12" id="KW-0812">Transmembrane</keyword>
<proteinExistence type="inferred from homology"/>
<dbReference type="PANTHER" id="PTHR47529:SF1">
    <property type="entry name" value="PERIPLASMIC CHAPERONE PPID"/>
    <property type="match status" value="1"/>
</dbReference>
<feature type="domain" description="PpiC" evidence="13">
    <location>
        <begin position="286"/>
        <end position="389"/>
    </location>
</feature>
<organism evidence="14 15">
    <name type="scientific">Montanilutibacter psychrotolerans</name>
    <dbReference type="NCBI Taxonomy" id="1327343"/>
    <lineage>
        <taxon>Bacteria</taxon>
        <taxon>Pseudomonadati</taxon>
        <taxon>Pseudomonadota</taxon>
        <taxon>Gammaproteobacteria</taxon>
        <taxon>Lysobacterales</taxon>
        <taxon>Lysobacteraceae</taxon>
        <taxon>Montanilutibacter</taxon>
    </lineage>
</organism>
<dbReference type="SUPFAM" id="SSF54534">
    <property type="entry name" value="FKBP-like"/>
    <property type="match status" value="1"/>
</dbReference>
<evidence type="ECO:0000259" key="13">
    <source>
        <dbReference type="PROSITE" id="PS50198"/>
    </source>
</evidence>
<dbReference type="Proteomes" id="UP000267049">
    <property type="component" value="Unassembled WGS sequence"/>
</dbReference>
<keyword evidence="3" id="KW-0997">Cell inner membrane</keyword>
<dbReference type="InterPro" id="IPR052029">
    <property type="entry name" value="PpiD_chaperone"/>
</dbReference>
<evidence type="ECO:0000256" key="5">
    <source>
        <dbReference type="ARBA" id="ARBA00022989"/>
    </source>
</evidence>
<evidence type="ECO:0000256" key="6">
    <source>
        <dbReference type="ARBA" id="ARBA00023136"/>
    </source>
</evidence>
<evidence type="ECO:0000313" key="14">
    <source>
        <dbReference type="EMBL" id="RNF84929.1"/>
    </source>
</evidence>
<sequence>MLQTLRDKTSGWIATVVLGLLTIPFAFVGIEQYMGQRNDNAVVRIDAPPSWWKSAPSWWPVSVFWQHETISADEFRKQFELMRQQQRTQMGEAFDPRAFESMDSKRAVLESLIDQKVQGIALQDAGIVISDLQVRDAIQSVPAFHVDGKFDATRYQLVLASQVPAQSPRQFEDGVRIQLRQSLLSRGVGTTGFVTDGELNRLMKLLGERRSVSLVMLPSPAPDTSAVSAAEIKAWYDAHPAQFRAPQTVSIEYVELDAAAMPVPAAADEAALRARYEQEKSRYAAAEERLASHILVRVPEGGDAAAQKAAQDKAAKLAADAKAPGADFAALARANSDDAGSKGTGGDLGWVGKGMMVGPFEDALFAMKLGEVSGPIKSDFGWHVIQLRELKSGTQQPFEQVREQLAREQAEADRDRAFNDVSTKLIDLVYKNPSSLAPAARAMNLPVQKLGPFARDASEGILATPAVKRAVFSESLIEDGTVSDPIEIAPNHSVLVRVVASNPERTLPLSEVQAKVIASVRADRSAKAAMKDADALVARLRAGESLATIATEKQAEPPQEIPDLPRGAPMPEPVVSEAAFAAAPPAEGKSAPGKAVLADGRIVLFTVNKVIPTDPATVPPEQSAGLRQGIAQMRGDEDAKAMLSALRKRYRIKVVESNL</sequence>
<reference evidence="14 15" key="1">
    <citation type="submission" date="2018-11" db="EMBL/GenBank/DDBJ databases">
        <title>Lysobacter cryohumiis sp. nov., isolated from soil in the Tianshan Mountains, Xinjiang, China.</title>
        <authorList>
            <person name="Luo Y."/>
            <person name="Sheng H."/>
        </authorList>
    </citation>
    <scope>NUCLEOTIDE SEQUENCE [LARGE SCALE GENOMIC DNA]</scope>
    <source>
        <strain evidence="14 15">ZS60</strain>
    </source>
</reference>
<dbReference type="Gene3D" id="3.10.50.40">
    <property type="match status" value="1"/>
</dbReference>
<keyword evidence="11 14" id="KW-0413">Isomerase</keyword>
<evidence type="ECO:0000313" key="15">
    <source>
        <dbReference type="Proteomes" id="UP000267049"/>
    </source>
</evidence>
<protein>
    <recommendedName>
        <fullName evidence="9">Periplasmic chaperone PpiD</fullName>
    </recommendedName>
    <alternativeName>
        <fullName evidence="10">Periplasmic folding chaperone</fullName>
    </alternativeName>
</protein>
<evidence type="ECO:0000256" key="1">
    <source>
        <dbReference type="ARBA" id="ARBA00004382"/>
    </source>
</evidence>
<gene>
    <name evidence="14" type="ORF">EER27_03795</name>
</gene>
<keyword evidence="5 12" id="KW-1133">Transmembrane helix</keyword>
<feature type="transmembrane region" description="Helical" evidence="12">
    <location>
        <begin position="12"/>
        <end position="30"/>
    </location>
</feature>
<dbReference type="GO" id="GO:0005886">
    <property type="term" value="C:plasma membrane"/>
    <property type="evidence" value="ECO:0007669"/>
    <property type="project" value="UniProtKB-SubCell"/>
</dbReference>
<name>A0A3M8SUF4_9GAMM</name>
<dbReference type="PANTHER" id="PTHR47529">
    <property type="entry name" value="PEPTIDYL-PROLYL CIS-TRANS ISOMERASE D"/>
    <property type="match status" value="1"/>
</dbReference>
<dbReference type="InterPro" id="IPR023058">
    <property type="entry name" value="PPIase_PpiC_CS"/>
</dbReference>
<evidence type="ECO:0000256" key="12">
    <source>
        <dbReference type="SAM" id="Phobius"/>
    </source>
</evidence>
<keyword evidence="15" id="KW-1185">Reference proteome</keyword>
<dbReference type="EMBL" id="RIBS01000002">
    <property type="protein sequence ID" value="RNF84929.1"/>
    <property type="molecule type" value="Genomic_DNA"/>
</dbReference>
<accession>A0A3M8SUF4</accession>
<comment type="similarity">
    <text evidence="8">Belongs to the PpiD chaperone family.</text>
</comment>
<dbReference type="Gene3D" id="1.10.4030.10">
    <property type="entry name" value="Porin chaperone SurA, peptide-binding domain"/>
    <property type="match status" value="1"/>
</dbReference>
<dbReference type="PROSITE" id="PS01096">
    <property type="entry name" value="PPIC_PPIASE_1"/>
    <property type="match status" value="1"/>
</dbReference>
<dbReference type="SUPFAM" id="SSF109998">
    <property type="entry name" value="Triger factor/SurA peptide-binding domain-like"/>
    <property type="match status" value="1"/>
</dbReference>
<dbReference type="OrthoDB" id="9812372at2"/>